<evidence type="ECO:0000313" key="2">
    <source>
        <dbReference type="Proteomes" id="UP001529510"/>
    </source>
</evidence>
<proteinExistence type="predicted"/>
<sequence>VSNHASVKPSVQEASASNSMLSSFLYGMPIKLDLKPTSLHSIGKERLGMWASADEKTVQAKECADN</sequence>
<name>A0ABD0R242_CIRMR</name>
<protein>
    <submittedName>
        <fullName evidence="1">Uncharacterized protein</fullName>
    </submittedName>
</protein>
<feature type="non-terminal residue" evidence="1">
    <location>
        <position position="66"/>
    </location>
</feature>
<feature type="non-terminal residue" evidence="1">
    <location>
        <position position="1"/>
    </location>
</feature>
<accession>A0ABD0R242</accession>
<comment type="caution">
    <text evidence="1">The sequence shown here is derived from an EMBL/GenBank/DDBJ whole genome shotgun (WGS) entry which is preliminary data.</text>
</comment>
<dbReference type="AlphaFoldDB" id="A0ABD0R242"/>
<reference evidence="1 2" key="1">
    <citation type="submission" date="2024-05" db="EMBL/GenBank/DDBJ databases">
        <title>Genome sequencing and assembly of Indian major carp, Cirrhinus mrigala (Hamilton, 1822).</title>
        <authorList>
            <person name="Mohindra V."/>
            <person name="Chowdhury L.M."/>
            <person name="Lal K."/>
            <person name="Jena J.K."/>
        </authorList>
    </citation>
    <scope>NUCLEOTIDE SEQUENCE [LARGE SCALE GENOMIC DNA]</scope>
    <source>
        <strain evidence="1">CM1030</strain>
        <tissue evidence="1">Blood</tissue>
    </source>
</reference>
<dbReference type="Proteomes" id="UP001529510">
    <property type="component" value="Unassembled WGS sequence"/>
</dbReference>
<evidence type="ECO:0000313" key="1">
    <source>
        <dbReference type="EMBL" id="KAL0192574.1"/>
    </source>
</evidence>
<dbReference type="EMBL" id="JAMKFB020000005">
    <property type="protein sequence ID" value="KAL0192574.1"/>
    <property type="molecule type" value="Genomic_DNA"/>
</dbReference>
<keyword evidence="2" id="KW-1185">Reference proteome</keyword>
<gene>
    <name evidence="1" type="ORF">M9458_010870</name>
</gene>
<organism evidence="1 2">
    <name type="scientific">Cirrhinus mrigala</name>
    <name type="common">Mrigala</name>
    <dbReference type="NCBI Taxonomy" id="683832"/>
    <lineage>
        <taxon>Eukaryota</taxon>
        <taxon>Metazoa</taxon>
        <taxon>Chordata</taxon>
        <taxon>Craniata</taxon>
        <taxon>Vertebrata</taxon>
        <taxon>Euteleostomi</taxon>
        <taxon>Actinopterygii</taxon>
        <taxon>Neopterygii</taxon>
        <taxon>Teleostei</taxon>
        <taxon>Ostariophysi</taxon>
        <taxon>Cypriniformes</taxon>
        <taxon>Cyprinidae</taxon>
        <taxon>Labeoninae</taxon>
        <taxon>Labeonini</taxon>
        <taxon>Cirrhinus</taxon>
    </lineage>
</organism>